<evidence type="ECO:0000256" key="1">
    <source>
        <dbReference type="SAM" id="MobiDB-lite"/>
    </source>
</evidence>
<dbReference type="PROSITE" id="PS51257">
    <property type="entry name" value="PROKAR_LIPOPROTEIN"/>
    <property type="match status" value="1"/>
</dbReference>
<feature type="signal peptide" evidence="2">
    <location>
        <begin position="1"/>
        <end position="31"/>
    </location>
</feature>
<keyword evidence="2" id="KW-0732">Signal</keyword>
<organism evidence="3 4">
    <name type="scientific">Alkalibaculum bacchi</name>
    <dbReference type="NCBI Taxonomy" id="645887"/>
    <lineage>
        <taxon>Bacteria</taxon>
        <taxon>Bacillati</taxon>
        <taxon>Bacillota</taxon>
        <taxon>Clostridia</taxon>
        <taxon>Eubacteriales</taxon>
        <taxon>Eubacteriaceae</taxon>
        <taxon>Alkalibaculum</taxon>
    </lineage>
</organism>
<feature type="region of interest" description="Disordered" evidence="1">
    <location>
        <begin position="642"/>
        <end position="694"/>
    </location>
</feature>
<evidence type="ECO:0000313" key="4">
    <source>
        <dbReference type="Proteomes" id="UP000253490"/>
    </source>
</evidence>
<feature type="chain" id="PRO_5038873035" evidence="2">
    <location>
        <begin position="32"/>
        <end position="694"/>
    </location>
</feature>
<dbReference type="EMBL" id="QNRX01000005">
    <property type="protein sequence ID" value="RBP66698.1"/>
    <property type="molecule type" value="Genomic_DNA"/>
</dbReference>
<feature type="region of interest" description="Disordered" evidence="1">
    <location>
        <begin position="283"/>
        <end position="358"/>
    </location>
</feature>
<evidence type="ECO:0000256" key="2">
    <source>
        <dbReference type="SAM" id="SignalP"/>
    </source>
</evidence>
<dbReference type="InterPro" id="IPR025584">
    <property type="entry name" value="Cthe_2159"/>
</dbReference>
<name>A0A366ICS1_9FIRM</name>
<comment type="caution">
    <text evidence="3">The sequence shown here is derived from an EMBL/GenBank/DDBJ whole genome shotgun (WGS) entry which is preliminary data.</text>
</comment>
<keyword evidence="4" id="KW-1185">Reference proteome</keyword>
<accession>A0A366ICS1</accession>
<feature type="compositionally biased region" description="Polar residues" evidence="1">
    <location>
        <begin position="661"/>
        <end position="694"/>
    </location>
</feature>
<feature type="compositionally biased region" description="Polar residues" evidence="1">
    <location>
        <begin position="302"/>
        <end position="313"/>
    </location>
</feature>
<sequence>MLLKRFNNKIYKALVLSILCVLIFSSCTPKTTNNANTSNSSSSISVNFSEEELNDEWSQEDSDSIVLKGDSIESDGDGAIVKDNILTIVSGGTYVISGTLNDGQILINSKDEETVRVILNGANINCSDNSPIYVVNSDKTILTLAKNTKNTLTDGKTYTLESGSDEPNAALFSKDDLTINGEGSLTVTGNYKNGISSKDELKIVSGNISVQAAEDGIRGRDFIAVKNGTITIQATSDGMQSNNDQNSSKGFVYIENGEVDIEAGNDGIQGETKVLVKNGDINIKTGGGNENGVSHEGGQRMGFSTNTKDINNTDLEDRAPQRIPPSGEYPQNIMPDDSKPDNPISQDENAQTTDTQSAKGIKAGVDITIDSGNMTIDSADDAIHSNDSLTINGGEIQIHSGDDGIHSDGSLTLNNGTVHIQKSYEGIESSSIAINDGSFHIASSDDGINTAGGNDGSSINGRPGQNNFDSDDGSHLEINGGEVIVNADGDGIDVNGTATINDGLIIVNGPTNDGNGSLDYAGSLDVNGGILVTAGSAGMAQAPSSSSKQNSIKINLDSVQSKGTLIHVEDEKGKNILTFTPAEDYQCVILSSPTIKGGSTYTIYTGGKSTGEAKDGYYSGGTYSDGTKLGSIKIENIVTEYGTSSGNMQGGGRPNDGFSGKQRTPGQKPNMNGQTGNEESSTQGPTTPSIDSNL</sequence>
<proteinExistence type="predicted"/>
<evidence type="ECO:0000313" key="3">
    <source>
        <dbReference type="EMBL" id="RBP66698.1"/>
    </source>
</evidence>
<dbReference type="OrthoDB" id="9812829at2"/>
<dbReference type="RefSeq" id="WP_113920130.1">
    <property type="nucleotide sequence ID" value="NZ_QNRX01000005.1"/>
</dbReference>
<protein>
    <submittedName>
        <fullName evidence="3">Uncharacterized protein DUF4353</fullName>
    </submittedName>
</protein>
<feature type="compositionally biased region" description="Polar residues" evidence="1">
    <location>
        <begin position="343"/>
        <end position="358"/>
    </location>
</feature>
<gene>
    <name evidence="3" type="ORF">DES36_10579</name>
</gene>
<dbReference type="Pfam" id="PF14262">
    <property type="entry name" value="Cthe_2159"/>
    <property type="match status" value="1"/>
</dbReference>
<dbReference type="Proteomes" id="UP000253490">
    <property type="component" value="Unassembled WGS sequence"/>
</dbReference>
<dbReference type="AlphaFoldDB" id="A0A366ICS1"/>
<reference evidence="3 4" key="1">
    <citation type="submission" date="2018-06" db="EMBL/GenBank/DDBJ databases">
        <title>Genomic Encyclopedia of Type Strains, Phase IV (KMG-IV): sequencing the most valuable type-strain genomes for metagenomic binning, comparative biology and taxonomic classification.</title>
        <authorList>
            <person name="Goeker M."/>
        </authorList>
    </citation>
    <scope>NUCLEOTIDE SEQUENCE [LARGE SCALE GENOMIC DNA]</scope>
    <source>
        <strain evidence="3 4">DSM 22112</strain>
    </source>
</reference>